<feature type="region of interest" description="Disordered" evidence="1">
    <location>
        <begin position="211"/>
        <end position="241"/>
    </location>
</feature>
<evidence type="ECO:0000313" key="3">
    <source>
        <dbReference type="Proteomes" id="UP000269669"/>
    </source>
</evidence>
<proteinExistence type="predicted"/>
<feature type="compositionally biased region" description="Basic and acidic residues" evidence="1">
    <location>
        <begin position="50"/>
        <end position="72"/>
    </location>
</feature>
<feature type="region of interest" description="Disordered" evidence="1">
    <location>
        <begin position="44"/>
        <end position="114"/>
    </location>
</feature>
<evidence type="ECO:0000256" key="1">
    <source>
        <dbReference type="SAM" id="MobiDB-lite"/>
    </source>
</evidence>
<feature type="compositionally biased region" description="Pro residues" evidence="1">
    <location>
        <begin position="96"/>
        <end position="105"/>
    </location>
</feature>
<comment type="caution">
    <text evidence="2">The sequence shown here is derived from an EMBL/GenBank/DDBJ whole genome shotgun (WGS) entry which is preliminary data.</text>
</comment>
<reference evidence="2 3" key="1">
    <citation type="submission" date="2018-12" db="EMBL/GenBank/DDBJ databases">
        <title>Sequencing of bacterial isolates from soil warming experiment in Harvard Forest, Massachusetts, USA.</title>
        <authorList>
            <person name="Deangelis K."/>
        </authorList>
    </citation>
    <scope>NUCLEOTIDE SEQUENCE [LARGE SCALE GENOMIC DNA]</scope>
    <source>
        <strain evidence="2 3">EB153</strain>
    </source>
</reference>
<dbReference type="Proteomes" id="UP000269669">
    <property type="component" value="Unassembled WGS sequence"/>
</dbReference>
<dbReference type="RefSeq" id="WP_125483462.1">
    <property type="nucleotide sequence ID" value="NZ_RSDW01000001.1"/>
</dbReference>
<gene>
    <name evidence="2" type="ORF">EDE15_0074</name>
</gene>
<keyword evidence="3" id="KW-1185">Reference proteome</keyword>
<name>A0A428MCJ9_9BACT</name>
<organism evidence="2 3">
    <name type="scientific">Edaphobacter aggregans</name>
    <dbReference type="NCBI Taxonomy" id="570835"/>
    <lineage>
        <taxon>Bacteria</taxon>
        <taxon>Pseudomonadati</taxon>
        <taxon>Acidobacteriota</taxon>
        <taxon>Terriglobia</taxon>
        <taxon>Terriglobales</taxon>
        <taxon>Acidobacteriaceae</taxon>
        <taxon>Edaphobacter</taxon>
    </lineage>
</organism>
<sequence>MADFLNRLAARALGTIPLAEPVIPARFSPGTESAALVSAFQPTPAFPEASEERPNPLHIGESEPYTRYETRAKHPAPPFQSLDEAPHLIPSRRPRAFPPQDPQPPHAELETAHPSPERIQVRRQHPAPALPLEPMNPSPEAPGETTAFNPQITEPAPAPFAEPKLAPRLTPLAEPMRSSALQHPQPPLAFRPAPPMVRVSIGRIEVRAEITPPMLTTPAQRPRPSTLSLDQFLKQAGGSAR</sequence>
<dbReference type="AlphaFoldDB" id="A0A428MCJ9"/>
<dbReference type="EMBL" id="RSDW01000001">
    <property type="protein sequence ID" value="RSL14621.1"/>
    <property type="molecule type" value="Genomic_DNA"/>
</dbReference>
<evidence type="ECO:0000313" key="2">
    <source>
        <dbReference type="EMBL" id="RSL14621.1"/>
    </source>
</evidence>
<accession>A0A428MCJ9</accession>
<feature type="region of interest" description="Disordered" evidence="1">
    <location>
        <begin position="128"/>
        <end position="163"/>
    </location>
</feature>
<feature type="compositionally biased region" description="Pro residues" evidence="1">
    <location>
        <begin position="128"/>
        <end position="140"/>
    </location>
</feature>
<protein>
    <submittedName>
        <fullName evidence="2">Uncharacterized protein</fullName>
    </submittedName>
</protein>
<feature type="compositionally biased region" description="Polar residues" evidence="1">
    <location>
        <begin position="217"/>
        <end position="229"/>
    </location>
</feature>